<proteinExistence type="predicted"/>
<sequence>MQCRLSGITEQRYTTFYFPWRSSCDKQDISICPAIALSKTLTASRFFPLRTLQWAPQIPPRSIHLDGLEPCKVPAWRLIPPELPVIFCCLAEVSTP</sequence>
<evidence type="ECO:0000313" key="1">
    <source>
        <dbReference type="EMBL" id="SMQ55498.1"/>
    </source>
</evidence>
<organism evidence="1 2">
    <name type="scientific">Zymoseptoria tritici (strain ST99CH_3D7)</name>
    <dbReference type="NCBI Taxonomy" id="1276538"/>
    <lineage>
        <taxon>Eukaryota</taxon>
        <taxon>Fungi</taxon>
        <taxon>Dikarya</taxon>
        <taxon>Ascomycota</taxon>
        <taxon>Pezizomycotina</taxon>
        <taxon>Dothideomycetes</taxon>
        <taxon>Dothideomycetidae</taxon>
        <taxon>Mycosphaerellales</taxon>
        <taxon>Mycosphaerellaceae</taxon>
        <taxon>Zymoseptoria</taxon>
    </lineage>
</organism>
<gene>
    <name evidence="1" type="ORF">ZT3D7_G10653</name>
</gene>
<evidence type="ECO:0000313" key="2">
    <source>
        <dbReference type="Proteomes" id="UP000215127"/>
    </source>
</evidence>
<name>A0A1X7S743_ZYMT9</name>
<dbReference type="AlphaFoldDB" id="A0A1X7S743"/>
<keyword evidence="2" id="KW-1185">Reference proteome</keyword>
<reference evidence="1 2" key="1">
    <citation type="submission" date="2016-06" db="EMBL/GenBank/DDBJ databases">
        <authorList>
            <person name="Kjaerup R.B."/>
            <person name="Dalgaard T.S."/>
            <person name="Juul-Madsen H.R."/>
        </authorList>
    </citation>
    <scope>NUCLEOTIDE SEQUENCE [LARGE SCALE GENOMIC DNA]</scope>
</reference>
<dbReference type="EMBL" id="LT853702">
    <property type="protein sequence ID" value="SMQ55498.1"/>
    <property type="molecule type" value="Genomic_DNA"/>
</dbReference>
<dbReference type="Proteomes" id="UP000215127">
    <property type="component" value="Chromosome 11"/>
</dbReference>
<accession>A0A1X7S743</accession>
<protein>
    <submittedName>
        <fullName evidence="1">Uncharacterized protein</fullName>
    </submittedName>
</protein>